<dbReference type="GO" id="GO:0022877">
    <property type="term" value="F:protein-N(PI)-phosphohistidine-fructose phosphotransferase system transporter activity"/>
    <property type="evidence" value="ECO:0007669"/>
    <property type="project" value="InterPro"/>
</dbReference>
<dbReference type="PROSITE" id="PS51094">
    <property type="entry name" value="PTS_EIIA_TYPE_2"/>
    <property type="match status" value="1"/>
</dbReference>
<evidence type="ECO:0000256" key="5">
    <source>
        <dbReference type="ARBA" id="ARBA00022553"/>
    </source>
</evidence>
<keyword evidence="4" id="KW-1003">Cell membrane</keyword>
<evidence type="ECO:0000256" key="6">
    <source>
        <dbReference type="ARBA" id="ARBA00022597"/>
    </source>
</evidence>
<feature type="transmembrane region" description="Helical" evidence="12">
    <location>
        <begin position="599"/>
        <end position="619"/>
    </location>
</feature>
<evidence type="ECO:0000256" key="4">
    <source>
        <dbReference type="ARBA" id="ARBA00022475"/>
    </source>
</evidence>
<dbReference type="InterPro" id="IPR006327">
    <property type="entry name" value="PTS_IIC_fruc"/>
</dbReference>
<dbReference type="NCBIfam" id="TIGR00829">
    <property type="entry name" value="FRU"/>
    <property type="match status" value="1"/>
</dbReference>
<dbReference type="InterPro" id="IPR002178">
    <property type="entry name" value="PTS_EIIA_type-2_dom"/>
</dbReference>
<dbReference type="InterPro" id="IPR003353">
    <property type="entry name" value="PTS_IIB_fruc"/>
</dbReference>
<dbReference type="GO" id="GO:0090563">
    <property type="term" value="F:protein-phosphocysteine-sugar phosphotransferase activity"/>
    <property type="evidence" value="ECO:0007669"/>
    <property type="project" value="TreeGrafter"/>
</dbReference>
<feature type="domain" description="PTS EIIB type-2" evidence="14">
    <location>
        <begin position="169"/>
        <end position="264"/>
    </location>
</feature>
<dbReference type="Gene3D" id="3.40.930.10">
    <property type="entry name" value="Mannitol-specific EII, Chain A"/>
    <property type="match status" value="1"/>
</dbReference>
<dbReference type="PANTHER" id="PTHR30505:SF28">
    <property type="entry name" value="PTS SYSTEM 2-O-ALPHA-MANNOSYL-D-GLYCERATE-SPECIFIC EIIABC COMPONENT"/>
    <property type="match status" value="1"/>
</dbReference>
<dbReference type="RefSeq" id="WP_035314512.1">
    <property type="nucleotide sequence ID" value="NZ_AODH01000023.1"/>
</dbReference>
<feature type="transmembrane region" description="Helical" evidence="12">
    <location>
        <begin position="418"/>
        <end position="436"/>
    </location>
</feature>
<dbReference type="InterPro" id="IPR013014">
    <property type="entry name" value="PTS_EIIC_2"/>
</dbReference>
<dbReference type="InterPro" id="IPR013011">
    <property type="entry name" value="PTS_EIIB_2"/>
</dbReference>
<evidence type="ECO:0000259" key="14">
    <source>
        <dbReference type="PROSITE" id="PS51099"/>
    </source>
</evidence>
<dbReference type="EMBL" id="AODH01000023">
    <property type="protein sequence ID" value="EUJ39879.1"/>
    <property type="molecule type" value="Genomic_DNA"/>
</dbReference>
<evidence type="ECO:0000313" key="17">
    <source>
        <dbReference type="Proteomes" id="UP000019243"/>
    </source>
</evidence>
<evidence type="ECO:0000256" key="12">
    <source>
        <dbReference type="SAM" id="Phobius"/>
    </source>
</evidence>
<keyword evidence="17" id="KW-1185">Reference proteome</keyword>
<feature type="transmembrane region" description="Helical" evidence="12">
    <location>
        <begin position="381"/>
        <end position="398"/>
    </location>
</feature>
<dbReference type="SUPFAM" id="SSF52794">
    <property type="entry name" value="PTS system IIB component-like"/>
    <property type="match status" value="1"/>
</dbReference>
<dbReference type="NCBIfam" id="TIGR00848">
    <property type="entry name" value="fruA"/>
    <property type="match status" value="1"/>
</dbReference>
<dbReference type="InterPro" id="IPR036095">
    <property type="entry name" value="PTS_EIIB-like_sf"/>
</dbReference>
<evidence type="ECO:0000313" key="16">
    <source>
        <dbReference type="EMBL" id="EUJ39879.1"/>
    </source>
</evidence>
<dbReference type="CDD" id="cd00211">
    <property type="entry name" value="PTS_IIA_fru"/>
    <property type="match status" value="1"/>
</dbReference>
<feature type="transmembrane region" description="Helical" evidence="12">
    <location>
        <begin position="534"/>
        <end position="553"/>
    </location>
</feature>
<dbReference type="PROSITE" id="PS00372">
    <property type="entry name" value="PTS_EIIA_TYPE_2_HIS"/>
    <property type="match status" value="1"/>
</dbReference>
<dbReference type="PROSITE" id="PS51104">
    <property type="entry name" value="PTS_EIIC_TYPE_2"/>
    <property type="match status" value="1"/>
</dbReference>
<name>W7CKD4_9LIST</name>
<feature type="transmembrane region" description="Helical" evidence="12">
    <location>
        <begin position="560"/>
        <end position="579"/>
    </location>
</feature>
<dbReference type="Proteomes" id="UP000019243">
    <property type="component" value="Unassembled WGS sequence"/>
</dbReference>
<dbReference type="AlphaFoldDB" id="W7CKD4"/>
<dbReference type="GO" id="GO:0005886">
    <property type="term" value="C:plasma membrane"/>
    <property type="evidence" value="ECO:0007669"/>
    <property type="project" value="UniProtKB-SubCell"/>
</dbReference>
<dbReference type="InterPro" id="IPR003501">
    <property type="entry name" value="PTS_EIIB_2/3"/>
</dbReference>
<dbReference type="Pfam" id="PF00359">
    <property type="entry name" value="PTS_EIIA_2"/>
    <property type="match status" value="1"/>
</dbReference>
<dbReference type="Gene3D" id="3.40.50.2300">
    <property type="match status" value="1"/>
</dbReference>
<keyword evidence="3" id="KW-0813">Transport</keyword>
<dbReference type="PROSITE" id="PS51099">
    <property type="entry name" value="PTS_EIIB_TYPE_2"/>
    <property type="match status" value="1"/>
</dbReference>
<dbReference type="CDD" id="cd05569">
    <property type="entry name" value="PTS_IIB_fructose"/>
    <property type="match status" value="1"/>
</dbReference>
<keyword evidence="10 12" id="KW-1133">Transmembrane helix</keyword>
<evidence type="ECO:0000256" key="3">
    <source>
        <dbReference type="ARBA" id="ARBA00022448"/>
    </source>
</evidence>
<dbReference type="GO" id="GO:0005737">
    <property type="term" value="C:cytoplasm"/>
    <property type="evidence" value="ECO:0007669"/>
    <property type="project" value="UniProtKB-SubCell"/>
</dbReference>
<evidence type="ECO:0000256" key="8">
    <source>
        <dbReference type="ARBA" id="ARBA00022683"/>
    </source>
</evidence>
<dbReference type="InterPro" id="IPR050864">
    <property type="entry name" value="Bacterial_PTS_Sugar_Transport"/>
</dbReference>
<evidence type="ECO:0000259" key="15">
    <source>
        <dbReference type="PROSITE" id="PS51104"/>
    </source>
</evidence>
<evidence type="ECO:0000256" key="2">
    <source>
        <dbReference type="ARBA" id="ARBA00004496"/>
    </source>
</evidence>
<feature type="domain" description="PTS EIIA type-2" evidence="13">
    <location>
        <begin position="5"/>
        <end position="149"/>
    </location>
</feature>
<keyword evidence="6" id="KW-0762">Sugar transport</keyword>
<comment type="subcellular location">
    <subcellularLocation>
        <location evidence="1">Cell inner membrane</location>
        <topology evidence="1">Multi-pass membrane protein</topology>
    </subcellularLocation>
    <subcellularLocation>
        <location evidence="2">Cytoplasm</location>
    </subcellularLocation>
</comment>
<keyword evidence="9 12" id="KW-0812">Transmembrane</keyword>
<reference evidence="16 17" key="1">
    <citation type="submission" date="2012-12" db="EMBL/GenBank/DDBJ databases">
        <title>Novel taxa of Listeriaceae from agricultural environments in the United States.</title>
        <authorList>
            <person name="den Bakker H.C."/>
            <person name="Allred A."/>
            <person name="Warchocki S."/>
            <person name="Wright E.M."/>
            <person name="Burrell A."/>
            <person name="Nightingale K.K."/>
            <person name="Kephart D."/>
            <person name="Wiedmann M."/>
        </authorList>
    </citation>
    <scope>NUCLEOTIDE SEQUENCE [LARGE SCALE GENOMIC DNA]</scope>
    <source>
        <strain evidence="16 17">FSL F6-1037</strain>
    </source>
</reference>
<dbReference type="InterPro" id="IPR003352">
    <property type="entry name" value="PTS_EIIC"/>
</dbReference>
<keyword evidence="7" id="KW-0808">Transferase</keyword>
<dbReference type="SUPFAM" id="SSF55804">
    <property type="entry name" value="Phoshotransferase/anion transport protein"/>
    <property type="match status" value="1"/>
</dbReference>
<organism evidence="16 17">
    <name type="scientific">Brochothrix campestris FSL F6-1037</name>
    <dbReference type="NCBI Taxonomy" id="1265861"/>
    <lineage>
        <taxon>Bacteria</taxon>
        <taxon>Bacillati</taxon>
        <taxon>Bacillota</taxon>
        <taxon>Bacilli</taxon>
        <taxon>Bacillales</taxon>
        <taxon>Listeriaceae</taxon>
        <taxon>Brochothrix</taxon>
    </lineage>
</organism>
<keyword evidence="8" id="KW-0598">Phosphotransferase system</keyword>
<keyword evidence="11 12" id="KW-0472">Membrane</keyword>
<dbReference type="InterPro" id="IPR004715">
    <property type="entry name" value="PTS_IIA_fruc"/>
</dbReference>
<dbReference type="PATRIC" id="fig|1265861.3.peg.1337"/>
<proteinExistence type="predicted"/>
<comment type="caution">
    <text evidence="16">The sequence shown here is derived from an EMBL/GenBank/DDBJ whole genome shotgun (WGS) entry which is preliminary data.</text>
</comment>
<dbReference type="GO" id="GO:0005351">
    <property type="term" value="F:carbohydrate:proton symporter activity"/>
    <property type="evidence" value="ECO:0007669"/>
    <property type="project" value="InterPro"/>
</dbReference>
<dbReference type="InterPro" id="IPR016152">
    <property type="entry name" value="PTrfase/Anion_transptr"/>
</dbReference>
<dbReference type="GO" id="GO:0009401">
    <property type="term" value="P:phosphoenolpyruvate-dependent sugar phosphotransferase system"/>
    <property type="evidence" value="ECO:0007669"/>
    <property type="project" value="UniProtKB-KW"/>
</dbReference>
<dbReference type="Pfam" id="PF02378">
    <property type="entry name" value="PTS_EIIC"/>
    <property type="match status" value="1"/>
</dbReference>
<keyword evidence="5" id="KW-0597">Phosphoprotein</keyword>
<evidence type="ECO:0000256" key="10">
    <source>
        <dbReference type="ARBA" id="ARBA00022989"/>
    </source>
</evidence>
<dbReference type="Pfam" id="PF02302">
    <property type="entry name" value="PTS_IIB"/>
    <property type="match status" value="1"/>
</dbReference>
<protein>
    <submittedName>
        <fullName evidence="16">PTS system fructose-specific transporter subunit IIBC</fullName>
    </submittedName>
</protein>
<feature type="domain" description="PTS EIIC type-2" evidence="15">
    <location>
        <begin position="292"/>
        <end position="624"/>
    </location>
</feature>
<dbReference type="NCBIfam" id="TIGR01427">
    <property type="entry name" value="PTS_IIC_fructo"/>
    <property type="match status" value="1"/>
</dbReference>
<dbReference type="FunFam" id="3.40.930.10:FF:000009">
    <property type="entry name" value="PTS system, fructose specific IIABC component"/>
    <property type="match status" value="1"/>
</dbReference>
<gene>
    <name evidence="16" type="ORF">BCAMP_06745</name>
</gene>
<evidence type="ECO:0000256" key="7">
    <source>
        <dbReference type="ARBA" id="ARBA00022679"/>
    </source>
</evidence>
<dbReference type="STRING" id="1265861.BCAMP_06745"/>
<feature type="transmembrane region" description="Helical" evidence="12">
    <location>
        <begin position="343"/>
        <end position="361"/>
    </location>
</feature>
<evidence type="ECO:0000256" key="1">
    <source>
        <dbReference type="ARBA" id="ARBA00004429"/>
    </source>
</evidence>
<accession>W7CKD4</accession>
<sequence length="624" mass="65267">MKISELLLPEVMVMNMTASTKIEALNELAGRLNDAGRLADLELFKAKLLEREAQSSTGIGEGVAMPHAKTSAVTQPTVVFGKSESGIEFESLDGAPAELFFMIAAPADGADVHLQTIAALSRLLIDADFMAQLKATTTPAEVIALFDAKQAETAATDEGVPTTSSTKFVVAVTACPNGIAHTYMSEDALLKKGAELGIGIRVETNGSEGAKNVLTAAEIARADGVIIAADKKVEMDRFDGKPLLKRPVTDGFRKSEELVTRASVGDAPIFHGSGSTESNNSKENDESIGSRIYKDLMNGISHMLPFVIGGGILLALSFIFENNFGTDNTIYKLLSTISGGEKGAFLFLMPILAGFIAMSIADRPGLMPGMVGGLMAVHANAGFLGALAAGFLAGYIVLGLRKVFAQLPKILAGIKPMLLYPIFGLLLTGAVMFYVFDPVFGWLNDILTTGLNSMGTGNAIILGVVLGGMMAIDMGGPFNKVAYAFSIGVFTTSGNTNGLMMAAVMAGGMVPPFATALASTFFKNKFTAEERNAGISNYVLGATFITEGAIPFAAADPIRIIVSSVIGAAIAGGLTQLWAINFPAPHGGFILAALANHPWLFVLAVAIGSVVAAIIMGLWKKPLK</sequence>
<evidence type="ECO:0000259" key="13">
    <source>
        <dbReference type="PROSITE" id="PS51094"/>
    </source>
</evidence>
<dbReference type="OrthoDB" id="9782569at2"/>
<evidence type="ECO:0000256" key="11">
    <source>
        <dbReference type="ARBA" id="ARBA00023136"/>
    </source>
</evidence>
<dbReference type="PANTHER" id="PTHR30505">
    <property type="entry name" value="FRUCTOSE-LIKE PERMEASE"/>
    <property type="match status" value="1"/>
</dbReference>
<feature type="transmembrane region" description="Helical" evidence="12">
    <location>
        <begin position="303"/>
        <end position="322"/>
    </location>
</feature>
<feature type="transmembrane region" description="Helical" evidence="12">
    <location>
        <begin position="456"/>
        <end position="478"/>
    </location>
</feature>
<evidence type="ECO:0000256" key="9">
    <source>
        <dbReference type="ARBA" id="ARBA00022692"/>
    </source>
</evidence>